<dbReference type="Ensembl" id="ENSPMET00000031401.1">
    <property type="protein sequence ID" value="ENSPMEP00000011440.1"/>
    <property type="gene ID" value="ENSPMEG00000013524.1"/>
</dbReference>
<keyword evidence="5" id="KW-1185">Reference proteome</keyword>
<feature type="transmembrane region" description="Helical" evidence="2">
    <location>
        <begin position="12"/>
        <end position="35"/>
    </location>
</feature>
<dbReference type="InterPro" id="IPR011162">
    <property type="entry name" value="MHC_I/II-like_Ag-recog"/>
</dbReference>
<evidence type="ECO:0000256" key="1">
    <source>
        <dbReference type="ARBA" id="ARBA00023180"/>
    </source>
</evidence>
<feature type="domain" description="MHC class I-like antigen recognition-like" evidence="3">
    <location>
        <begin position="29"/>
        <end position="92"/>
    </location>
</feature>
<reference evidence="4" key="2">
    <citation type="submission" date="2025-09" db="UniProtKB">
        <authorList>
            <consortium name="Ensembl"/>
        </authorList>
    </citation>
    <scope>IDENTIFICATION</scope>
</reference>
<dbReference type="PANTHER" id="PTHR16675:SF237">
    <property type="entry name" value="MHC CLASS I ANTIGEN TRANSCRIPT VARIANT 1-RELATED"/>
    <property type="match status" value="1"/>
</dbReference>
<reference evidence="4" key="1">
    <citation type="submission" date="2025-08" db="UniProtKB">
        <authorList>
            <consortium name="Ensembl"/>
        </authorList>
    </citation>
    <scope>IDENTIFICATION</scope>
</reference>
<evidence type="ECO:0000313" key="5">
    <source>
        <dbReference type="Proteomes" id="UP000261480"/>
    </source>
</evidence>
<keyword evidence="2" id="KW-0812">Transmembrane</keyword>
<evidence type="ECO:0000313" key="4">
    <source>
        <dbReference type="Ensembl" id="ENSPMEP00000011440.1"/>
    </source>
</evidence>
<proteinExistence type="predicted"/>
<dbReference type="Gene3D" id="3.30.500.10">
    <property type="entry name" value="MHC class I-like antigen recognition-like"/>
    <property type="match status" value="1"/>
</dbReference>
<dbReference type="SUPFAM" id="SSF54452">
    <property type="entry name" value="MHC antigen-recognition domain"/>
    <property type="match status" value="1"/>
</dbReference>
<name>A0A3B3X8Z2_9TELE</name>
<dbReference type="STRING" id="48701.ENSPMEP00000011440"/>
<dbReference type="GO" id="GO:0006955">
    <property type="term" value="P:immune response"/>
    <property type="evidence" value="ECO:0007669"/>
    <property type="project" value="TreeGrafter"/>
</dbReference>
<keyword evidence="1" id="KW-0325">Glycoprotein</keyword>
<sequence length="158" mass="18086">MSKPDTDVQPSYLFVTLLFLSLSFITVIHSLRYFYSASSGLPDIPSYMSAGFLDDVQISYCDSRNNRNIPKQDWMNNVSSDNPHYWEEETLTQGWPILVLEGRCPAALRRLPGPTHLDPIAEPPPKCSQVLQSPLTLKLNYHELFVYLTKLLGFIFHH</sequence>
<organism evidence="4 5">
    <name type="scientific">Poecilia mexicana</name>
    <dbReference type="NCBI Taxonomy" id="48701"/>
    <lineage>
        <taxon>Eukaryota</taxon>
        <taxon>Metazoa</taxon>
        <taxon>Chordata</taxon>
        <taxon>Craniata</taxon>
        <taxon>Vertebrata</taxon>
        <taxon>Euteleostomi</taxon>
        <taxon>Actinopterygii</taxon>
        <taxon>Neopterygii</taxon>
        <taxon>Teleostei</taxon>
        <taxon>Neoteleostei</taxon>
        <taxon>Acanthomorphata</taxon>
        <taxon>Ovalentaria</taxon>
        <taxon>Atherinomorphae</taxon>
        <taxon>Cyprinodontiformes</taxon>
        <taxon>Poeciliidae</taxon>
        <taxon>Poeciliinae</taxon>
        <taxon>Poecilia</taxon>
    </lineage>
</organism>
<accession>A0A3B3X8Z2</accession>
<keyword evidence="2" id="KW-1133">Transmembrane helix</keyword>
<dbReference type="GO" id="GO:0009897">
    <property type="term" value="C:external side of plasma membrane"/>
    <property type="evidence" value="ECO:0007669"/>
    <property type="project" value="TreeGrafter"/>
</dbReference>
<dbReference type="Proteomes" id="UP000261480">
    <property type="component" value="Unplaced"/>
</dbReference>
<evidence type="ECO:0000256" key="2">
    <source>
        <dbReference type="SAM" id="Phobius"/>
    </source>
</evidence>
<dbReference type="AlphaFoldDB" id="A0A3B3X8Z2"/>
<keyword evidence="2" id="KW-0472">Membrane</keyword>
<dbReference type="PANTHER" id="PTHR16675">
    <property type="entry name" value="MHC CLASS I-RELATED"/>
    <property type="match status" value="1"/>
</dbReference>
<protein>
    <recommendedName>
        <fullName evidence="3">MHC class I-like antigen recognition-like domain-containing protein</fullName>
    </recommendedName>
</protein>
<dbReference type="GO" id="GO:0005615">
    <property type="term" value="C:extracellular space"/>
    <property type="evidence" value="ECO:0007669"/>
    <property type="project" value="TreeGrafter"/>
</dbReference>
<evidence type="ECO:0000259" key="3">
    <source>
        <dbReference type="Pfam" id="PF00129"/>
    </source>
</evidence>
<dbReference type="Pfam" id="PF00129">
    <property type="entry name" value="MHC_I"/>
    <property type="match status" value="1"/>
</dbReference>
<dbReference type="InterPro" id="IPR037055">
    <property type="entry name" value="MHC_I-like_Ag-recog_sf"/>
</dbReference>
<dbReference type="InterPro" id="IPR050208">
    <property type="entry name" value="MHC_class-I_related"/>
</dbReference>
<dbReference type="InterPro" id="IPR011161">
    <property type="entry name" value="MHC_I-like_Ag-recog"/>
</dbReference>